<gene>
    <name evidence="2" type="ORF">F9B16_31085</name>
</gene>
<dbReference type="AlphaFoldDB" id="A0A6L3VQX6"/>
<proteinExistence type="predicted"/>
<protein>
    <submittedName>
        <fullName evidence="2">Adenosylcobinamide amidohydrolase</fullName>
    </submittedName>
</protein>
<sequence length="253" mass="26037">MELVWRDEDGARLAATVWRAGGGWRAVSSAMLGGGIGPLNWVLNAQVRGRYARTDPVVHLTELAASLGLDGPGVGMLTAASVARTMRREDGGVAVSATVGLRVPTWAAAPEGAADPELAPLHLDVPPPSHEPAPPRSAPPRSAPPRSVPPRPAPPRPGTINIVVAVPVALSDAALVNAVVTATEAKTQALLEAGYPCTGTASDAICVAAPTSGEQEPFAGPRSTWGARIARAVHAAVRAGAEDYTEYLRTSRP</sequence>
<dbReference type="EMBL" id="WBMR01000116">
    <property type="protein sequence ID" value="KAB2371936.1"/>
    <property type="molecule type" value="Genomic_DNA"/>
</dbReference>
<feature type="compositionally biased region" description="Pro residues" evidence="1">
    <location>
        <begin position="125"/>
        <end position="156"/>
    </location>
</feature>
<accession>A0A6L3VQX6</accession>
<comment type="caution">
    <text evidence="2">The sequence shown here is derived from an EMBL/GenBank/DDBJ whole genome shotgun (WGS) entry which is preliminary data.</text>
</comment>
<keyword evidence="2" id="KW-0378">Hydrolase</keyword>
<dbReference type="PANTHER" id="PTHR35336">
    <property type="entry name" value="ADENOSYLCOBINAMIDE AMIDOHYDROLASE"/>
    <property type="match status" value="1"/>
</dbReference>
<dbReference type="GO" id="GO:0016787">
    <property type="term" value="F:hydrolase activity"/>
    <property type="evidence" value="ECO:0007669"/>
    <property type="project" value="UniProtKB-KW"/>
</dbReference>
<dbReference type="PANTHER" id="PTHR35336:SF5">
    <property type="entry name" value="ADENOSYLCOBINAMIDE AMIDOHYDROLASE"/>
    <property type="match status" value="1"/>
</dbReference>
<keyword evidence="3" id="KW-1185">Reference proteome</keyword>
<evidence type="ECO:0000313" key="2">
    <source>
        <dbReference type="EMBL" id="KAB2371936.1"/>
    </source>
</evidence>
<dbReference type="Pfam" id="PF01955">
    <property type="entry name" value="CbiZ"/>
    <property type="match status" value="1"/>
</dbReference>
<dbReference type="RefSeq" id="WP_151543784.1">
    <property type="nucleotide sequence ID" value="NZ_WBMR01000116.1"/>
</dbReference>
<dbReference type="Proteomes" id="UP000483004">
    <property type="component" value="Unassembled WGS sequence"/>
</dbReference>
<organism evidence="2 3">
    <name type="scientific">Actinomadura montaniterrae</name>
    <dbReference type="NCBI Taxonomy" id="1803903"/>
    <lineage>
        <taxon>Bacteria</taxon>
        <taxon>Bacillati</taxon>
        <taxon>Actinomycetota</taxon>
        <taxon>Actinomycetes</taxon>
        <taxon>Streptosporangiales</taxon>
        <taxon>Thermomonosporaceae</taxon>
        <taxon>Actinomadura</taxon>
    </lineage>
</organism>
<reference evidence="2 3" key="1">
    <citation type="submission" date="2019-09" db="EMBL/GenBank/DDBJ databases">
        <title>Actinomadura physcomitrii sp. nov., a novel actinomycete isolated from moss [Physcomitrium sphaericum (Ludw) Fuernr].</title>
        <authorList>
            <person name="Liu C."/>
            <person name="Zhuang X."/>
        </authorList>
    </citation>
    <scope>NUCLEOTIDE SEQUENCE [LARGE SCALE GENOMIC DNA]</scope>
    <source>
        <strain evidence="2 3">CYP1-1B</strain>
    </source>
</reference>
<dbReference type="InterPro" id="IPR002808">
    <property type="entry name" value="AdoCbi_amidolase"/>
</dbReference>
<evidence type="ECO:0000313" key="3">
    <source>
        <dbReference type="Proteomes" id="UP000483004"/>
    </source>
</evidence>
<feature type="region of interest" description="Disordered" evidence="1">
    <location>
        <begin position="117"/>
        <end position="156"/>
    </location>
</feature>
<dbReference type="InterPro" id="IPR052209">
    <property type="entry name" value="CbiZ"/>
</dbReference>
<dbReference type="OrthoDB" id="5242020at2"/>
<name>A0A6L3VQX6_9ACTN</name>
<evidence type="ECO:0000256" key="1">
    <source>
        <dbReference type="SAM" id="MobiDB-lite"/>
    </source>
</evidence>